<feature type="transmembrane region" description="Helical" evidence="1">
    <location>
        <begin position="6"/>
        <end position="28"/>
    </location>
</feature>
<keyword evidence="1" id="KW-0812">Transmembrane</keyword>
<dbReference type="AlphaFoldDB" id="A0A6A2YDP4"/>
<evidence type="ECO:0000256" key="1">
    <source>
        <dbReference type="SAM" id="Phobius"/>
    </source>
</evidence>
<keyword evidence="3" id="KW-1185">Reference proteome</keyword>
<protein>
    <submittedName>
        <fullName evidence="2">Uncharacterized protein</fullName>
    </submittedName>
</protein>
<organism evidence="2 3">
    <name type="scientific">Hibiscus syriacus</name>
    <name type="common">Rose of Sharon</name>
    <dbReference type="NCBI Taxonomy" id="106335"/>
    <lineage>
        <taxon>Eukaryota</taxon>
        <taxon>Viridiplantae</taxon>
        <taxon>Streptophyta</taxon>
        <taxon>Embryophyta</taxon>
        <taxon>Tracheophyta</taxon>
        <taxon>Spermatophyta</taxon>
        <taxon>Magnoliopsida</taxon>
        <taxon>eudicotyledons</taxon>
        <taxon>Gunneridae</taxon>
        <taxon>Pentapetalae</taxon>
        <taxon>rosids</taxon>
        <taxon>malvids</taxon>
        <taxon>Malvales</taxon>
        <taxon>Malvaceae</taxon>
        <taxon>Malvoideae</taxon>
        <taxon>Hibiscus</taxon>
    </lineage>
</organism>
<comment type="caution">
    <text evidence="2">The sequence shown here is derived from an EMBL/GenBank/DDBJ whole genome shotgun (WGS) entry which is preliminary data.</text>
</comment>
<keyword evidence="1" id="KW-0472">Membrane</keyword>
<name>A0A6A2YDP4_HIBSY</name>
<reference evidence="2" key="1">
    <citation type="submission" date="2019-09" db="EMBL/GenBank/DDBJ databases">
        <title>Draft genome information of white flower Hibiscus syriacus.</title>
        <authorList>
            <person name="Kim Y.-M."/>
        </authorList>
    </citation>
    <scope>NUCLEOTIDE SEQUENCE [LARGE SCALE GENOMIC DNA]</scope>
    <source>
        <strain evidence="2">YM2019G1</strain>
    </source>
</reference>
<evidence type="ECO:0000313" key="3">
    <source>
        <dbReference type="Proteomes" id="UP000436088"/>
    </source>
</evidence>
<accession>A0A6A2YDP4</accession>
<dbReference type="EMBL" id="VEPZ02001512">
    <property type="protein sequence ID" value="KAE8670404.1"/>
    <property type="molecule type" value="Genomic_DNA"/>
</dbReference>
<keyword evidence="1" id="KW-1133">Transmembrane helix</keyword>
<proteinExistence type="predicted"/>
<dbReference type="InterPro" id="IPR044802">
    <property type="entry name" value="NADKc-like"/>
</dbReference>
<gene>
    <name evidence="2" type="ORF">F3Y22_tig00112159pilonHSYRG00412</name>
</gene>
<sequence>MNHIQAIIIRILAASVIGAAAITAISYCRRKRKSVEDHRGLVPLQQRTDSGRLGNLERFSHYVARQLGFEDANECPELCKLAENYVKKPKDFEVKMFEYFAEEPEAEVLYVKLMEEFERCILGYFAFHWNQAPNMISQVLAVESEKKTKLKDLVMAATRLVGTSN</sequence>
<dbReference type="Proteomes" id="UP000436088">
    <property type="component" value="Unassembled WGS sequence"/>
</dbReference>
<dbReference type="PANTHER" id="PTHR31153:SF1">
    <property type="entry name" value="CALMODULIN CALCIUM-DEPENDENT NAD KINASE"/>
    <property type="match status" value="1"/>
</dbReference>
<evidence type="ECO:0000313" key="2">
    <source>
        <dbReference type="EMBL" id="KAE8670404.1"/>
    </source>
</evidence>
<dbReference type="PANTHER" id="PTHR31153">
    <property type="entry name" value="CALMODULIN CALCIUM-DEPENDENT NAD KINASE"/>
    <property type="match status" value="1"/>
</dbReference>